<dbReference type="EMBL" id="FWFJ01000036">
    <property type="protein sequence ID" value="SLN64943.1"/>
    <property type="molecule type" value="Genomic_DNA"/>
</dbReference>
<organism evidence="1 2">
    <name type="scientific">Roseovarius gaetbuli</name>
    <dbReference type="NCBI Taxonomy" id="1356575"/>
    <lineage>
        <taxon>Bacteria</taxon>
        <taxon>Pseudomonadati</taxon>
        <taxon>Pseudomonadota</taxon>
        <taxon>Alphaproteobacteria</taxon>
        <taxon>Rhodobacterales</taxon>
        <taxon>Roseobacteraceae</taxon>
        <taxon>Roseovarius</taxon>
    </lineage>
</organism>
<name>A0A1X6ZYB4_9RHOB</name>
<protein>
    <submittedName>
        <fullName evidence="1">Uncharacterized protein</fullName>
    </submittedName>
</protein>
<keyword evidence="2" id="KW-1185">Reference proteome</keyword>
<proteinExistence type="predicted"/>
<reference evidence="2" key="1">
    <citation type="submission" date="2017-03" db="EMBL/GenBank/DDBJ databases">
        <authorList>
            <person name="Rodrigo-Torres L."/>
            <person name="Arahal R.D."/>
            <person name="Lucena T."/>
        </authorList>
    </citation>
    <scope>NUCLEOTIDE SEQUENCE [LARGE SCALE GENOMIC DNA]</scope>
    <source>
        <strain evidence="2">CECT 8370</strain>
    </source>
</reference>
<sequence>MNTDLLTRRRALLVTYRRYLAADRAWCLALREMKTWFPAASRPGASAIGNPGSPIRRLFEQRERALLQFETARLKLEAAKQRFAARERARRSVRVMLITSAGRELDATSGAKAR</sequence>
<evidence type="ECO:0000313" key="1">
    <source>
        <dbReference type="EMBL" id="SLN64943.1"/>
    </source>
</evidence>
<gene>
    <name evidence="1" type="ORF">ROG8370_03014</name>
</gene>
<dbReference type="AlphaFoldDB" id="A0A1X6ZYB4"/>
<dbReference type="Proteomes" id="UP000194012">
    <property type="component" value="Unassembled WGS sequence"/>
</dbReference>
<dbReference type="OrthoDB" id="7866726at2"/>
<accession>A0A1X6ZYB4</accession>
<dbReference type="RefSeq" id="WP_085827972.1">
    <property type="nucleotide sequence ID" value="NZ_FWFJ01000036.1"/>
</dbReference>
<evidence type="ECO:0000313" key="2">
    <source>
        <dbReference type="Proteomes" id="UP000194012"/>
    </source>
</evidence>